<dbReference type="Proteomes" id="UP001266305">
    <property type="component" value="Unassembled WGS sequence"/>
</dbReference>
<evidence type="ECO:0000256" key="1">
    <source>
        <dbReference type="SAM" id="MobiDB-lite"/>
    </source>
</evidence>
<sequence>VAAGLRLSGGPVGFWSPAAARREPSQPRRKRPRPEGGPGRHHRLRPRQRPSAGKAERGRVESSTAEQGRVPGERSRVVAGRVLAQP</sequence>
<feature type="non-terminal residue" evidence="2">
    <location>
        <position position="86"/>
    </location>
</feature>
<keyword evidence="3" id="KW-1185">Reference proteome</keyword>
<protein>
    <submittedName>
        <fullName evidence="2">Uncharacterized protein</fullName>
    </submittedName>
</protein>
<gene>
    <name evidence="2" type="ORF">P7K49_015173</name>
</gene>
<comment type="caution">
    <text evidence="2">The sequence shown here is derived from an EMBL/GenBank/DDBJ whole genome shotgun (WGS) entry which is preliminary data.</text>
</comment>
<reference evidence="2 3" key="1">
    <citation type="submission" date="2023-05" db="EMBL/GenBank/DDBJ databases">
        <title>B98-5 Cell Line De Novo Hybrid Assembly: An Optical Mapping Approach.</title>
        <authorList>
            <person name="Kananen K."/>
            <person name="Auerbach J.A."/>
            <person name="Kautto E."/>
            <person name="Blachly J.S."/>
        </authorList>
    </citation>
    <scope>NUCLEOTIDE SEQUENCE [LARGE SCALE GENOMIC DNA]</scope>
    <source>
        <strain evidence="2">B95-8</strain>
        <tissue evidence="2">Cell line</tissue>
    </source>
</reference>
<name>A0ABQ9V8H1_SAGOE</name>
<dbReference type="EMBL" id="JASSZA010000007">
    <property type="protein sequence ID" value="KAK2105659.1"/>
    <property type="molecule type" value="Genomic_DNA"/>
</dbReference>
<evidence type="ECO:0000313" key="3">
    <source>
        <dbReference type="Proteomes" id="UP001266305"/>
    </source>
</evidence>
<organism evidence="2 3">
    <name type="scientific">Saguinus oedipus</name>
    <name type="common">Cotton-top tamarin</name>
    <name type="synonym">Oedipomidas oedipus</name>
    <dbReference type="NCBI Taxonomy" id="9490"/>
    <lineage>
        <taxon>Eukaryota</taxon>
        <taxon>Metazoa</taxon>
        <taxon>Chordata</taxon>
        <taxon>Craniata</taxon>
        <taxon>Vertebrata</taxon>
        <taxon>Euteleostomi</taxon>
        <taxon>Mammalia</taxon>
        <taxon>Eutheria</taxon>
        <taxon>Euarchontoglires</taxon>
        <taxon>Primates</taxon>
        <taxon>Haplorrhini</taxon>
        <taxon>Platyrrhini</taxon>
        <taxon>Cebidae</taxon>
        <taxon>Callitrichinae</taxon>
        <taxon>Saguinus</taxon>
    </lineage>
</organism>
<accession>A0ABQ9V8H1</accession>
<feature type="compositionally biased region" description="Basic residues" evidence="1">
    <location>
        <begin position="39"/>
        <end position="48"/>
    </location>
</feature>
<evidence type="ECO:0000313" key="2">
    <source>
        <dbReference type="EMBL" id="KAK2105659.1"/>
    </source>
</evidence>
<feature type="region of interest" description="Disordered" evidence="1">
    <location>
        <begin position="1"/>
        <end position="86"/>
    </location>
</feature>
<proteinExistence type="predicted"/>
<feature type="non-terminal residue" evidence="2">
    <location>
        <position position="1"/>
    </location>
</feature>